<dbReference type="Proteomes" id="UP000700732">
    <property type="component" value="Unassembled WGS sequence"/>
</dbReference>
<reference evidence="1 2" key="1">
    <citation type="submission" date="2019-06" db="EMBL/GenBank/DDBJ databases">
        <title>Spirosoma utsteinense sp. nov. isolated from Antarctic ice-free soils.</title>
        <authorList>
            <person name="Tahon G."/>
        </authorList>
    </citation>
    <scope>NUCLEOTIDE SEQUENCE [LARGE SCALE GENOMIC DNA]</scope>
    <source>
        <strain evidence="1 2">LMG 31447</strain>
    </source>
</reference>
<dbReference type="RefSeq" id="WP_235985656.1">
    <property type="nucleotide sequence ID" value="NZ_VFIA01000116.1"/>
</dbReference>
<protein>
    <recommendedName>
        <fullName evidence="3">Beta-galactosidase</fullName>
    </recommendedName>
</protein>
<gene>
    <name evidence="1" type="ORF">FH603_5852</name>
</gene>
<proteinExistence type="predicted"/>
<evidence type="ECO:0008006" key="3">
    <source>
        <dbReference type="Google" id="ProtNLM"/>
    </source>
</evidence>
<name>A0ABR6WFI8_9BACT</name>
<sequence length="77" mass="8949">MRNWGYQTYHSADAVLEAYKKKYAKIIDYYQNRAFSAALYTQTTDVEGEVNGSLTYEREVIKIPVEALKQIHAPLFK</sequence>
<evidence type="ECO:0000313" key="1">
    <source>
        <dbReference type="EMBL" id="MBC3795316.1"/>
    </source>
</evidence>
<comment type="caution">
    <text evidence="1">The sequence shown here is derived from an EMBL/GenBank/DDBJ whole genome shotgun (WGS) entry which is preliminary data.</text>
</comment>
<accession>A0ABR6WFI8</accession>
<organism evidence="1 2">
    <name type="scientific">Spirosoma utsteinense</name>
    <dbReference type="NCBI Taxonomy" id="2585773"/>
    <lineage>
        <taxon>Bacteria</taxon>
        <taxon>Pseudomonadati</taxon>
        <taxon>Bacteroidota</taxon>
        <taxon>Cytophagia</taxon>
        <taxon>Cytophagales</taxon>
        <taxon>Cytophagaceae</taxon>
        <taxon>Spirosoma</taxon>
    </lineage>
</organism>
<keyword evidence="2" id="KW-1185">Reference proteome</keyword>
<evidence type="ECO:0000313" key="2">
    <source>
        <dbReference type="Proteomes" id="UP000700732"/>
    </source>
</evidence>
<dbReference type="EMBL" id="VFIA01000116">
    <property type="protein sequence ID" value="MBC3795316.1"/>
    <property type="molecule type" value="Genomic_DNA"/>
</dbReference>